<organism evidence="1 2">
    <name type="scientific">Candidatus Bandiella euplotis</name>
    <dbReference type="NCBI Taxonomy" id="1664265"/>
    <lineage>
        <taxon>Bacteria</taxon>
        <taxon>Pseudomonadati</taxon>
        <taxon>Pseudomonadota</taxon>
        <taxon>Alphaproteobacteria</taxon>
        <taxon>Rickettsiales</taxon>
        <taxon>Candidatus Midichloriaceae</taxon>
        <taxon>Candidatus Bandiella</taxon>
    </lineage>
</organism>
<gene>
    <name evidence="1" type="ORF">Bandiella_01084</name>
</gene>
<keyword evidence="2" id="KW-1185">Reference proteome</keyword>
<sequence>MTQEQKILSVNLIKFLYKIKPMCASSIMRIFFRYFPAISNMFAIVTCTLVIFFYVMGTWTASAETFQSSQPVTSSSPFSALDNNLLPSDKDDLLIIKQPLNSTEMEELNNAVIRLLNHGTGISIERKIKIGADYQHLDGFSISLNKCKKEMGSGLNPVSMASISVKNKGEVVFDGWIYSKNSSISLPKIDDYFIYLTECQK</sequence>
<evidence type="ECO:0000313" key="2">
    <source>
        <dbReference type="Proteomes" id="UP001327219"/>
    </source>
</evidence>
<protein>
    <submittedName>
        <fullName evidence="1">DUF2155 domain-containing protein</fullName>
    </submittedName>
</protein>
<dbReference type="Proteomes" id="UP001327219">
    <property type="component" value="Chromosome"/>
</dbReference>
<accession>A0ABZ0UPA3</accession>
<reference evidence="1 2" key="1">
    <citation type="submission" date="2022-11" db="EMBL/GenBank/DDBJ databases">
        <title>Host association and intracellularity evolved multiple times independently in the Rickettsiales.</title>
        <authorList>
            <person name="Castelli M."/>
            <person name="Nardi T."/>
            <person name="Gammuto L."/>
            <person name="Bellinzona G."/>
            <person name="Sabaneyeva E."/>
            <person name="Potekhin A."/>
            <person name="Serra V."/>
            <person name="Petroni G."/>
            <person name="Sassera D."/>
        </authorList>
    </citation>
    <scope>NUCLEOTIDE SEQUENCE [LARGE SCALE GENOMIC DNA]</scope>
    <source>
        <strain evidence="1 2">NDG2</strain>
    </source>
</reference>
<dbReference type="Pfam" id="PF09923">
    <property type="entry name" value="DUF2155"/>
    <property type="match status" value="1"/>
</dbReference>
<name>A0ABZ0UPA3_9RICK</name>
<proteinExistence type="predicted"/>
<dbReference type="EMBL" id="CP110820">
    <property type="protein sequence ID" value="WPX96948.1"/>
    <property type="molecule type" value="Genomic_DNA"/>
</dbReference>
<dbReference type="InterPro" id="IPR019225">
    <property type="entry name" value="DUF2155"/>
</dbReference>
<evidence type="ECO:0000313" key="1">
    <source>
        <dbReference type="EMBL" id="WPX96948.1"/>
    </source>
</evidence>